<evidence type="ECO:0000313" key="3">
    <source>
        <dbReference type="Proteomes" id="UP000799429"/>
    </source>
</evidence>
<keyword evidence="3" id="KW-1185">Reference proteome</keyword>
<reference evidence="2" key="1">
    <citation type="journal article" date="2020" name="Stud. Mycol.">
        <title>101 Dothideomycetes genomes: a test case for predicting lifestyles and emergence of pathogens.</title>
        <authorList>
            <person name="Haridas S."/>
            <person name="Albert R."/>
            <person name="Binder M."/>
            <person name="Bloem J."/>
            <person name="Labutti K."/>
            <person name="Salamov A."/>
            <person name="Andreopoulos B."/>
            <person name="Baker S."/>
            <person name="Barry K."/>
            <person name="Bills G."/>
            <person name="Bluhm B."/>
            <person name="Cannon C."/>
            <person name="Castanera R."/>
            <person name="Culley D."/>
            <person name="Daum C."/>
            <person name="Ezra D."/>
            <person name="Gonzalez J."/>
            <person name="Henrissat B."/>
            <person name="Kuo A."/>
            <person name="Liang C."/>
            <person name="Lipzen A."/>
            <person name="Lutzoni F."/>
            <person name="Magnuson J."/>
            <person name="Mondo S."/>
            <person name="Nolan M."/>
            <person name="Ohm R."/>
            <person name="Pangilinan J."/>
            <person name="Park H.-J."/>
            <person name="Ramirez L."/>
            <person name="Alfaro M."/>
            <person name="Sun H."/>
            <person name="Tritt A."/>
            <person name="Yoshinaga Y."/>
            <person name="Zwiers L.-H."/>
            <person name="Turgeon B."/>
            <person name="Goodwin S."/>
            <person name="Spatafora J."/>
            <person name="Crous P."/>
            <person name="Grigoriev I."/>
        </authorList>
    </citation>
    <scope>NUCLEOTIDE SEQUENCE</scope>
    <source>
        <strain evidence="2">CBS 101060</strain>
    </source>
</reference>
<evidence type="ECO:0000313" key="2">
    <source>
        <dbReference type="EMBL" id="KAF2840918.1"/>
    </source>
</evidence>
<comment type="caution">
    <text evidence="2">The sequence shown here is derived from an EMBL/GenBank/DDBJ whole genome shotgun (WGS) entry which is preliminary data.</text>
</comment>
<sequence length="163" mass="18982">MGSCCRRSSPEPETKKAKLIETATPAELKEERLNIQGHRRKWKKSDNQWNRDNPLSNIPNTHPTFEPNIERKESSGFRSIRRMIPNYHLDRETQLDHNMTGHLDLLYHVTEPDRPTAEDMCHNNAQNPQVSTPNIRPELRRKPVPEPAVTAREDMYPNNVSIQ</sequence>
<accession>A0A9P4SG06</accession>
<feature type="region of interest" description="Disordered" evidence="1">
    <location>
        <begin position="1"/>
        <end position="69"/>
    </location>
</feature>
<dbReference type="EMBL" id="MU006092">
    <property type="protein sequence ID" value="KAF2840918.1"/>
    <property type="molecule type" value="Genomic_DNA"/>
</dbReference>
<feature type="compositionally biased region" description="Basic and acidic residues" evidence="1">
    <location>
        <begin position="8"/>
        <end position="19"/>
    </location>
</feature>
<gene>
    <name evidence="2" type="ORF">M501DRAFT_1014911</name>
</gene>
<name>A0A9P4SG06_9PEZI</name>
<feature type="region of interest" description="Disordered" evidence="1">
    <location>
        <begin position="124"/>
        <end position="163"/>
    </location>
</feature>
<dbReference type="Proteomes" id="UP000799429">
    <property type="component" value="Unassembled WGS sequence"/>
</dbReference>
<protein>
    <submittedName>
        <fullName evidence="2">Uncharacterized protein</fullName>
    </submittedName>
</protein>
<feature type="compositionally biased region" description="Polar residues" evidence="1">
    <location>
        <begin position="47"/>
        <end position="63"/>
    </location>
</feature>
<proteinExistence type="predicted"/>
<feature type="compositionally biased region" description="Polar residues" evidence="1">
    <location>
        <begin position="124"/>
        <end position="134"/>
    </location>
</feature>
<evidence type="ECO:0000256" key="1">
    <source>
        <dbReference type="SAM" id="MobiDB-lite"/>
    </source>
</evidence>
<organism evidence="2 3">
    <name type="scientific">Patellaria atrata CBS 101060</name>
    <dbReference type="NCBI Taxonomy" id="1346257"/>
    <lineage>
        <taxon>Eukaryota</taxon>
        <taxon>Fungi</taxon>
        <taxon>Dikarya</taxon>
        <taxon>Ascomycota</taxon>
        <taxon>Pezizomycotina</taxon>
        <taxon>Dothideomycetes</taxon>
        <taxon>Dothideomycetes incertae sedis</taxon>
        <taxon>Patellariales</taxon>
        <taxon>Patellariaceae</taxon>
        <taxon>Patellaria</taxon>
    </lineage>
</organism>
<dbReference type="AlphaFoldDB" id="A0A9P4SG06"/>